<feature type="compositionally biased region" description="Low complexity" evidence="1">
    <location>
        <begin position="36"/>
        <end position="48"/>
    </location>
</feature>
<feature type="compositionally biased region" description="Basic residues" evidence="1">
    <location>
        <begin position="22"/>
        <end position="32"/>
    </location>
</feature>
<evidence type="ECO:0000313" key="2">
    <source>
        <dbReference type="EMBL" id="KAF3846374.1"/>
    </source>
</evidence>
<organism evidence="2 3">
    <name type="scientific">Dissostichus mawsoni</name>
    <name type="common">Antarctic cod</name>
    <dbReference type="NCBI Taxonomy" id="36200"/>
    <lineage>
        <taxon>Eukaryota</taxon>
        <taxon>Metazoa</taxon>
        <taxon>Chordata</taxon>
        <taxon>Craniata</taxon>
        <taxon>Vertebrata</taxon>
        <taxon>Euteleostomi</taxon>
        <taxon>Actinopterygii</taxon>
        <taxon>Neopterygii</taxon>
        <taxon>Teleostei</taxon>
        <taxon>Neoteleostei</taxon>
        <taxon>Acanthomorphata</taxon>
        <taxon>Eupercaria</taxon>
        <taxon>Perciformes</taxon>
        <taxon>Notothenioidei</taxon>
        <taxon>Nototheniidae</taxon>
        <taxon>Dissostichus</taxon>
    </lineage>
</organism>
<sequence length="224" mass="24706">MPSSSRRMGPTPLRFSASPMVCKRHSRIRASKKAVSTPPAATASTATPHMESRSQSRVYGRTRPQPQPVGRASESSDTYLNRCKQIQSGTKADARLSGLMGDWEGKNVTFRNELRSLCLRILSPSTWTHSRSAQMIPPASALKADQPHYLARPLQPRPGPNLSRSCVTSTLLHNYPTKWKLLCLAGAENGVGGGTASALCQWSTERRKDWGHGFWGKGDYWTRS</sequence>
<proteinExistence type="predicted"/>
<gene>
    <name evidence="2" type="ORF">F7725_003452</name>
</gene>
<dbReference type="Proteomes" id="UP000518266">
    <property type="component" value="Unassembled WGS sequence"/>
</dbReference>
<accession>A0A7J5YAE0</accession>
<evidence type="ECO:0000256" key="1">
    <source>
        <dbReference type="SAM" id="MobiDB-lite"/>
    </source>
</evidence>
<evidence type="ECO:0000313" key="3">
    <source>
        <dbReference type="Proteomes" id="UP000518266"/>
    </source>
</evidence>
<dbReference type="AlphaFoldDB" id="A0A7J5YAE0"/>
<reference evidence="2 3" key="1">
    <citation type="submission" date="2020-03" db="EMBL/GenBank/DDBJ databases">
        <title>Dissostichus mawsoni Genome sequencing and assembly.</title>
        <authorList>
            <person name="Park H."/>
        </authorList>
    </citation>
    <scope>NUCLEOTIDE SEQUENCE [LARGE SCALE GENOMIC DNA]</scope>
    <source>
        <strain evidence="2">DM0001</strain>
        <tissue evidence="2">Muscle</tissue>
    </source>
</reference>
<comment type="caution">
    <text evidence="2">The sequence shown here is derived from an EMBL/GenBank/DDBJ whole genome shotgun (WGS) entry which is preliminary data.</text>
</comment>
<dbReference type="EMBL" id="JAAKFY010000014">
    <property type="protein sequence ID" value="KAF3846374.1"/>
    <property type="molecule type" value="Genomic_DNA"/>
</dbReference>
<feature type="region of interest" description="Disordered" evidence="1">
    <location>
        <begin position="1"/>
        <end position="79"/>
    </location>
</feature>
<protein>
    <submittedName>
        <fullName evidence="2">Uncharacterized protein</fullName>
    </submittedName>
</protein>
<keyword evidence="3" id="KW-1185">Reference proteome</keyword>
<name>A0A7J5YAE0_DISMA</name>